<evidence type="ECO:0000256" key="1">
    <source>
        <dbReference type="ARBA" id="ARBA00022448"/>
    </source>
</evidence>
<dbReference type="PANTHER" id="PTHR43423">
    <property type="entry name" value="ABC TRANSPORTER I FAMILY MEMBER 17"/>
    <property type="match status" value="1"/>
</dbReference>
<proteinExistence type="predicted"/>
<dbReference type="RefSeq" id="WP_407590714.1">
    <property type="nucleotide sequence ID" value="NZ_JBHDIY010000002.1"/>
</dbReference>
<reference evidence="5 6" key="1">
    <citation type="submission" date="2024-08" db="EMBL/GenBank/DDBJ databases">
        <title>Tateyamaria sp. nov., isolated from marine algae.</title>
        <authorList>
            <person name="Choi B.J."/>
            <person name="Kim J.M."/>
            <person name="Lee J.K."/>
            <person name="Choi D.G."/>
            <person name="Bayburt H."/>
            <person name="Baek J.H."/>
            <person name="Han D.M."/>
            <person name="Jeon C.O."/>
        </authorList>
    </citation>
    <scope>NUCLEOTIDE SEQUENCE [LARGE SCALE GENOMIC DNA]</scope>
    <source>
        <strain evidence="5 6">KMU-156</strain>
    </source>
</reference>
<evidence type="ECO:0000313" key="5">
    <source>
        <dbReference type="EMBL" id="MFL4468961.1"/>
    </source>
</evidence>
<protein>
    <submittedName>
        <fullName evidence="5">ATP-binding cassette domain-containing protein</fullName>
    </submittedName>
</protein>
<keyword evidence="1" id="KW-0813">Transport</keyword>
<evidence type="ECO:0000313" key="6">
    <source>
        <dbReference type="Proteomes" id="UP001627408"/>
    </source>
</evidence>
<dbReference type="InterPro" id="IPR027417">
    <property type="entry name" value="P-loop_NTPase"/>
</dbReference>
<dbReference type="Proteomes" id="UP001627408">
    <property type="component" value="Unassembled WGS sequence"/>
</dbReference>
<dbReference type="PROSITE" id="PS00211">
    <property type="entry name" value="ABC_TRANSPORTER_1"/>
    <property type="match status" value="1"/>
</dbReference>
<evidence type="ECO:0000256" key="3">
    <source>
        <dbReference type="ARBA" id="ARBA00022840"/>
    </source>
</evidence>
<dbReference type="PROSITE" id="PS50893">
    <property type="entry name" value="ABC_TRANSPORTER_2"/>
    <property type="match status" value="1"/>
</dbReference>
<evidence type="ECO:0000259" key="4">
    <source>
        <dbReference type="PROSITE" id="PS50893"/>
    </source>
</evidence>
<dbReference type="SMART" id="SM00382">
    <property type="entry name" value="AAA"/>
    <property type="match status" value="1"/>
</dbReference>
<keyword evidence="3 5" id="KW-0067">ATP-binding</keyword>
<dbReference type="InterPro" id="IPR003593">
    <property type="entry name" value="AAA+_ATPase"/>
</dbReference>
<dbReference type="Gene3D" id="3.40.50.300">
    <property type="entry name" value="P-loop containing nucleotide triphosphate hydrolases"/>
    <property type="match status" value="1"/>
</dbReference>
<dbReference type="InterPro" id="IPR017871">
    <property type="entry name" value="ABC_transporter-like_CS"/>
</dbReference>
<sequence>MVDNLFPLEVTDLTIKRRGKTLLGPVNHTFEGTGLTMVIGPNGAGKTTLLKALHGIERISSGDVTWSAADAIVRARQAYVFQTPTMLRRSVRDNLAYPLKLVGTPRAEIEAQCKAWAAHIGLTDALDRPAPRLSGGERQKLALARALIRRPEVLFLDEPCANLDGQATSEIEALLLNALQQGTRIIMTSHNVGQIKRLASDIVFLLYGQAHEVGDAERLDQPETPELAAFLKGDIIR</sequence>
<dbReference type="GO" id="GO:0005524">
    <property type="term" value="F:ATP binding"/>
    <property type="evidence" value="ECO:0007669"/>
    <property type="project" value="UniProtKB-KW"/>
</dbReference>
<accession>A0ABW8UPD3</accession>
<organism evidence="5 6">
    <name type="scientific">Tateyamaria armeniaca</name>
    <dbReference type="NCBI Taxonomy" id="2518930"/>
    <lineage>
        <taxon>Bacteria</taxon>
        <taxon>Pseudomonadati</taxon>
        <taxon>Pseudomonadota</taxon>
        <taxon>Alphaproteobacteria</taxon>
        <taxon>Rhodobacterales</taxon>
        <taxon>Roseobacteraceae</taxon>
        <taxon>Tateyamaria</taxon>
    </lineage>
</organism>
<gene>
    <name evidence="5" type="ORF">ACERZ8_03405</name>
</gene>
<keyword evidence="2" id="KW-0547">Nucleotide-binding</keyword>
<name>A0ABW8UPD3_9RHOB</name>
<feature type="domain" description="ABC transporter" evidence="4">
    <location>
        <begin position="8"/>
        <end position="232"/>
    </location>
</feature>
<comment type="caution">
    <text evidence="5">The sequence shown here is derived from an EMBL/GenBank/DDBJ whole genome shotgun (WGS) entry which is preliminary data.</text>
</comment>
<dbReference type="Pfam" id="PF00005">
    <property type="entry name" value="ABC_tran"/>
    <property type="match status" value="1"/>
</dbReference>
<dbReference type="SUPFAM" id="SSF52540">
    <property type="entry name" value="P-loop containing nucleoside triphosphate hydrolases"/>
    <property type="match status" value="1"/>
</dbReference>
<dbReference type="PANTHER" id="PTHR43423:SF1">
    <property type="entry name" value="ABC TRANSPORTER I FAMILY MEMBER 17"/>
    <property type="match status" value="1"/>
</dbReference>
<evidence type="ECO:0000256" key="2">
    <source>
        <dbReference type="ARBA" id="ARBA00022741"/>
    </source>
</evidence>
<keyword evidence="6" id="KW-1185">Reference proteome</keyword>
<dbReference type="EMBL" id="JBHDIY010000002">
    <property type="protein sequence ID" value="MFL4468961.1"/>
    <property type="molecule type" value="Genomic_DNA"/>
</dbReference>
<dbReference type="InterPro" id="IPR003439">
    <property type="entry name" value="ABC_transporter-like_ATP-bd"/>
</dbReference>